<evidence type="ECO:0000313" key="1">
    <source>
        <dbReference type="EMBL" id="KIT15360.1"/>
    </source>
</evidence>
<keyword evidence="2" id="KW-1185">Reference proteome</keyword>
<proteinExistence type="predicted"/>
<dbReference type="PATRIC" id="fig|935700.4.peg.3074"/>
<reference evidence="1 2" key="1">
    <citation type="submission" date="2015-02" db="EMBL/GenBank/DDBJ databases">
        <title>Genome Sequence of Jannaschia aquimarina DSM28248, a member of the Roseobacter clade.</title>
        <authorList>
            <person name="Voget S."/>
            <person name="Daniel R."/>
        </authorList>
    </citation>
    <scope>NUCLEOTIDE SEQUENCE [LARGE SCALE GENOMIC DNA]</scope>
    <source>
        <strain evidence="1 2">GSW-M26</strain>
    </source>
</reference>
<dbReference type="EMBL" id="JYFE01000051">
    <property type="protein sequence ID" value="KIT15360.1"/>
    <property type="molecule type" value="Genomic_DNA"/>
</dbReference>
<dbReference type="STRING" id="935700.jaqu_29750"/>
<evidence type="ECO:0000313" key="2">
    <source>
        <dbReference type="Proteomes" id="UP000032232"/>
    </source>
</evidence>
<organism evidence="1 2">
    <name type="scientific">Jannaschia aquimarina</name>
    <dbReference type="NCBI Taxonomy" id="935700"/>
    <lineage>
        <taxon>Bacteria</taxon>
        <taxon>Pseudomonadati</taxon>
        <taxon>Pseudomonadota</taxon>
        <taxon>Alphaproteobacteria</taxon>
        <taxon>Rhodobacterales</taxon>
        <taxon>Roseobacteraceae</taxon>
        <taxon>Jannaschia</taxon>
    </lineage>
</organism>
<gene>
    <name evidence="1" type="ORF">jaqu_29750</name>
</gene>
<protein>
    <submittedName>
        <fullName evidence="1">Uncharacterized protein</fullName>
    </submittedName>
</protein>
<comment type="caution">
    <text evidence="1">The sequence shown here is derived from an EMBL/GenBank/DDBJ whole genome shotgun (WGS) entry which is preliminary data.</text>
</comment>
<accession>A0A0D1EHR7</accession>
<name>A0A0D1EHR7_9RHOB</name>
<sequence length="123" mass="13797">MPGIFMTEAAYISPEIRMGLEAARKAAHRHGRRLRVQVGDIWYPIRSMDDDGIEIALDVAPKLRGHIEIHEGPRVIRTALIVAAEVRDDVMRYAFKRATAPRNEAPVDYVRLLPASAGLIEVQ</sequence>
<dbReference type="Proteomes" id="UP000032232">
    <property type="component" value="Unassembled WGS sequence"/>
</dbReference>
<dbReference type="AlphaFoldDB" id="A0A0D1EHR7"/>